<sequence length="86" mass="9787">MAGNRELEDFLMRHERLQSVIDSTAFKGRCSTLDELKEQVGAGPEEMKLQYTLFEVDNYVAHPLEGVSCSRDAIRIISERLETALK</sequence>
<name>X1FWR4_9ZZZZ</name>
<gene>
    <name evidence="1" type="ORF">S03H2_00107</name>
</gene>
<protein>
    <submittedName>
        <fullName evidence="1">Uncharacterized protein</fullName>
    </submittedName>
</protein>
<reference evidence="1" key="1">
    <citation type="journal article" date="2014" name="Front. Microbiol.">
        <title>High frequency of phylogenetically diverse reductive dehalogenase-homologous genes in deep subseafloor sedimentary metagenomes.</title>
        <authorList>
            <person name="Kawai M."/>
            <person name="Futagami T."/>
            <person name="Toyoda A."/>
            <person name="Takaki Y."/>
            <person name="Nishi S."/>
            <person name="Hori S."/>
            <person name="Arai W."/>
            <person name="Tsubouchi T."/>
            <person name="Morono Y."/>
            <person name="Uchiyama I."/>
            <person name="Ito T."/>
            <person name="Fujiyama A."/>
            <person name="Inagaki F."/>
            <person name="Takami H."/>
        </authorList>
    </citation>
    <scope>NUCLEOTIDE SEQUENCE</scope>
    <source>
        <strain evidence="1">Expedition CK06-06</strain>
    </source>
</reference>
<proteinExistence type="predicted"/>
<comment type="caution">
    <text evidence="1">The sequence shown here is derived from an EMBL/GenBank/DDBJ whole genome shotgun (WGS) entry which is preliminary data.</text>
</comment>
<dbReference type="EMBL" id="BARU01000008">
    <property type="protein sequence ID" value="GAH25223.1"/>
    <property type="molecule type" value="Genomic_DNA"/>
</dbReference>
<dbReference type="AlphaFoldDB" id="X1FWR4"/>
<accession>X1FWR4</accession>
<evidence type="ECO:0000313" key="1">
    <source>
        <dbReference type="EMBL" id="GAH25223.1"/>
    </source>
</evidence>
<organism evidence="1">
    <name type="scientific">marine sediment metagenome</name>
    <dbReference type="NCBI Taxonomy" id="412755"/>
    <lineage>
        <taxon>unclassified sequences</taxon>
        <taxon>metagenomes</taxon>
        <taxon>ecological metagenomes</taxon>
    </lineage>
</organism>